<evidence type="ECO:0000313" key="10">
    <source>
        <dbReference type="EMBL" id="EDY19368.1"/>
    </source>
</evidence>
<dbReference type="InterPro" id="IPR024185">
    <property type="entry name" value="FTHF_cligase-like_sf"/>
</dbReference>
<dbReference type="eggNOG" id="COG1139">
    <property type="taxonomic scope" value="Bacteria"/>
</dbReference>
<dbReference type="Proteomes" id="UP000005824">
    <property type="component" value="Unassembled WGS sequence"/>
</dbReference>
<dbReference type="NCBIfam" id="TIGR00273">
    <property type="entry name" value="LutB/LldF family L-lactate oxidation iron-sulfur protein"/>
    <property type="match status" value="1"/>
</dbReference>
<feature type="region of interest" description="Disordered" evidence="8">
    <location>
        <begin position="1"/>
        <end position="22"/>
    </location>
</feature>
<keyword evidence="7" id="KW-0411">Iron-sulfur</keyword>
<dbReference type="Pfam" id="PF13183">
    <property type="entry name" value="Fer4_8"/>
    <property type="match status" value="1"/>
</dbReference>
<dbReference type="InterPro" id="IPR004452">
    <property type="entry name" value="LutB/LldF"/>
</dbReference>
<dbReference type="Pfam" id="PF11870">
    <property type="entry name" value="LutB_C"/>
    <property type="match status" value="1"/>
</dbReference>
<accession>B4D2C8</accession>
<evidence type="ECO:0000256" key="5">
    <source>
        <dbReference type="ARBA" id="ARBA00022982"/>
    </source>
</evidence>
<dbReference type="PANTHER" id="PTHR47153">
    <property type="entry name" value="LACTATE UTILIZATION PROTEIN B"/>
    <property type="match status" value="1"/>
</dbReference>
<evidence type="ECO:0000256" key="1">
    <source>
        <dbReference type="ARBA" id="ARBA00022448"/>
    </source>
</evidence>
<dbReference type="Pfam" id="PF02589">
    <property type="entry name" value="LUD_dom"/>
    <property type="match status" value="1"/>
</dbReference>
<dbReference type="PROSITE" id="PS00198">
    <property type="entry name" value="4FE4S_FER_1"/>
    <property type="match status" value="1"/>
</dbReference>
<reference evidence="10 11" key="1">
    <citation type="journal article" date="2011" name="J. Bacteriol.">
        <title>Genome sequence of Chthoniobacter flavus Ellin428, an aerobic heterotrophic soil bacterium.</title>
        <authorList>
            <person name="Kant R."/>
            <person name="van Passel M.W."/>
            <person name="Palva A."/>
            <person name="Lucas S."/>
            <person name="Lapidus A."/>
            <person name="Glavina Del Rio T."/>
            <person name="Dalin E."/>
            <person name="Tice H."/>
            <person name="Bruce D."/>
            <person name="Goodwin L."/>
            <person name="Pitluck S."/>
            <person name="Larimer F.W."/>
            <person name="Land M.L."/>
            <person name="Hauser L."/>
            <person name="Sangwan P."/>
            <person name="de Vos W.M."/>
            <person name="Janssen P.H."/>
            <person name="Smidt H."/>
        </authorList>
    </citation>
    <scope>NUCLEOTIDE SEQUENCE [LARGE SCALE GENOMIC DNA]</scope>
    <source>
        <strain evidence="10 11">Ellin428</strain>
    </source>
</reference>
<evidence type="ECO:0000256" key="3">
    <source>
        <dbReference type="ARBA" id="ARBA00022723"/>
    </source>
</evidence>
<keyword evidence="2" id="KW-0004">4Fe-4S</keyword>
<keyword evidence="5" id="KW-0249">Electron transport</keyword>
<sequence>MINLQEPQEQFQHDADRTTADEPRRAAVRKALGNYQIARGKTENAFASWQHARDAAATIKYEGVNHLDQYLREFEEKFTARGGKVFWASNSAQAREYILNLARERGVKSIVKSKAMTSEEIHLNDALEKDGYHVIESDLGEFIQQLKHEPPYHFVFPCMHLKRDEISALFERELGSAKTDSPEELTMIARRVLRQHYINADMGISGGNFIVAETGMISITENEGNARLTTALPKIHVALIGIEKIVPRLADLSLFLPMLATAGTGQQLTCYNSMYGGPRLPGEVDGPEEFHVVLLDNHRTRLLADAEQRDALHCIRCGACLNVCPIFKNIGGHAYGTTYQGPIGSVITPHYRGLQDWKHLSGASSLCGACTEACPVKIDIHHHLLQNRRNAVAEKKVWWEKLIWFGFRHLMKRPWAYKLAIRLAPVGQLFHPFVYGTELDPVQSWTKTRDFPEAATQSFHDWWRERKGARK</sequence>
<proteinExistence type="predicted"/>
<keyword evidence="6" id="KW-0408">Iron</keyword>
<dbReference type="GO" id="GO:0006089">
    <property type="term" value="P:lactate metabolic process"/>
    <property type="evidence" value="ECO:0007669"/>
    <property type="project" value="InterPro"/>
</dbReference>
<dbReference type="InterPro" id="IPR017896">
    <property type="entry name" value="4Fe4S_Fe-S-bd"/>
</dbReference>
<dbReference type="InterPro" id="IPR037171">
    <property type="entry name" value="NagB/RpiA_transferase-like"/>
</dbReference>
<evidence type="ECO:0000256" key="6">
    <source>
        <dbReference type="ARBA" id="ARBA00023004"/>
    </source>
</evidence>
<dbReference type="EMBL" id="ABVL01000008">
    <property type="protein sequence ID" value="EDY19368.1"/>
    <property type="molecule type" value="Genomic_DNA"/>
</dbReference>
<name>B4D2C8_9BACT</name>
<keyword evidence="11" id="KW-1185">Reference proteome</keyword>
<evidence type="ECO:0000256" key="7">
    <source>
        <dbReference type="ARBA" id="ARBA00023014"/>
    </source>
</evidence>
<dbReference type="PANTHER" id="PTHR47153:SF2">
    <property type="entry name" value="LACTATE UTILIZATION PROTEIN B"/>
    <property type="match status" value="1"/>
</dbReference>
<dbReference type="RefSeq" id="WP_006980378.1">
    <property type="nucleotide sequence ID" value="NZ_ABVL01000008.1"/>
</dbReference>
<organism evidence="10 11">
    <name type="scientific">Chthoniobacter flavus Ellin428</name>
    <dbReference type="NCBI Taxonomy" id="497964"/>
    <lineage>
        <taxon>Bacteria</taxon>
        <taxon>Pseudomonadati</taxon>
        <taxon>Verrucomicrobiota</taxon>
        <taxon>Spartobacteria</taxon>
        <taxon>Chthoniobacterales</taxon>
        <taxon>Chthoniobacteraceae</taxon>
        <taxon>Chthoniobacter</taxon>
    </lineage>
</organism>
<dbReference type="SUPFAM" id="SSF100950">
    <property type="entry name" value="NagB/RpiA/CoA transferase-like"/>
    <property type="match status" value="1"/>
</dbReference>
<dbReference type="PROSITE" id="PS51379">
    <property type="entry name" value="4FE4S_FER_2"/>
    <property type="match status" value="1"/>
</dbReference>
<dbReference type="SUPFAM" id="SSF46548">
    <property type="entry name" value="alpha-helical ferredoxin"/>
    <property type="match status" value="1"/>
</dbReference>
<keyword evidence="1" id="KW-0813">Transport</keyword>
<evidence type="ECO:0000256" key="2">
    <source>
        <dbReference type="ARBA" id="ARBA00022485"/>
    </source>
</evidence>
<dbReference type="GO" id="GO:0051539">
    <property type="term" value="F:4 iron, 4 sulfur cluster binding"/>
    <property type="evidence" value="ECO:0007669"/>
    <property type="project" value="UniProtKB-KW"/>
</dbReference>
<feature type="domain" description="4Fe-4S ferredoxin-type" evidence="9">
    <location>
        <begin position="305"/>
        <end position="335"/>
    </location>
</feature>
<dbReference type="InterPro" id="IPR009051">
    <property type="entry name" value="Helical_ferredxn"/>
</dbReference>
<evidence type="ECO:0000256" key="8">
    <source>
        <dbReference type="SAM" id="MobiDB-lite"/>
    </source>
</evidence>
<keyword evidence="4" id="KW-0677">Repeat</keyword>
<dbReference type="FunCoup" id="B4D2C8">
    <property type="interactions" value="75"/>
</dbReference>
<gene>
    <name evidence="10" type="ORF">CfE428DRAFT_3053</name>
</gene>
<feature type="compositionally biased region" description="Polar residues" evidence="8">
    <location>
        <begin position="1"/>
        <end position="10"/>
    </location>
</feature>
<protein>
    <recommendedName>
        <fullName evidence="9">4Fe-4S ferredoxin-type domain-containing protein</fullName>
    </recommendedName>
</protein>
<dbReference type="InterPro" id="IPR024569">
    <property type="entry name" value="LutB_C"/>
</dbReference>
<evidence type="ECO:0000259" key="9">
    <source>
        <dbReference type="PROSITE" id="PS51379"/>
    </source>
</evidence>
<evidence type="ECO:0000313" key="11">
    <source>
        <dbReference type="Proteomes" id="UP000005824"/>
    </source>
</evidence>
<dbReference type="STRING" id="497964.CfE428DRAFT_3053"/>
<dbReference type="Gene3D" id="3.40.50.10420">
    <property type="entry name" value="NagB/RpiA/CoA transferase-like"/>
    <property type="match status" value="1"/>
</dbReference>
<keyword evidence="3" id="KW-0479">Metal-binding</keyword>
<dbReference type="Gene3D" id="1.10.1060.10">
    <property type="entry name" value="Alpha-helical ferredoxin"/>
    <property type="match status" value="1"/>
</dbReference>
<dbReference type="InterPro" id="IPR003741">
    <property type="entry name" value="LUD_dom"/>
</dbReference>
<dbReference type="InterPro" id="IPR017900">
    <property type="entry name" value="4Fe4S_Fe_S_CS"/>
</dbReference>
<dbReference type="AlphaFoldDB" id="B4D2C8"/>
<comment type="caution">
    <text evidence="10">The sequence shown here is derived from an EMBL/GenBank/DDBJ whole genome shotgun (WGS) entry which is preliminary data.</text>
</comment>
<dbReference type="GO" id="GO:0046872">
    <property type="term" value="F:metal ion binding"/>
    <property type="evidence" value="ECO:0007669"/>
    <property type="project" value="UniProtKB-KW"/>
</dbReference>
<dbReference type="InParanoid" id="B4D2C8"/>
<feature type="compositionally biased region" description="Basic and acidic residues" evidence="8">
    <location>
        <begin position="11"/>
        <end position="22"/>
    </location>
</feature>
<evidence type="ECO:0000256" key="4">
    <source>
        <dbReference type="ARBA" id="ARBA00022737"/>
    </source>
</evidence>